<feature type="compositionally biased region" description="Low complexity" evidence="1">
    <location>
        <begin position="815"/>
        <end position="840"/>
    </location>
</feature>
<feature type="region of interest" description="Disordered" evidence="1">
    <location>
        <begin position="118"/>
        <end position="167"/>
    </location>
</feature>
<feature type="compositionally biased region" description="Polar residues" evidence="1">
    <location>
        <begin position="1105"/>
        <end position="1125"/>
    </location>
</feature>
<protein>
    <submittedName>
        <fullName evidence="2">Uncharacterized protein</fullName>
    </submittedName>
</protein>
<sequence>MAPPSTPKKSVRRPPGRHQTRDLPQLSVAPQSVLDQSCPPPAFRLPNASQRPTEPQIVQQPHLTTDFQSFATGGSSFGDYYTFGTAFAYTGDFENANLDLAQPFPALGLPSTIHSRVDTTPVDPQLSSGGYQVSTPAQTTTSQPQGNPKTNPAVSSVPQVPTHKQLQPTVDERVLTLPSTVAQTPSQATPLAESTSVPASAPEGLSEPPPPTTGKRVQKGQPKKPRKRNVNQVDGQSAPGPATNKRATSKSKEASEDQPEEQSKAQPKKPRKRNVNQVEGQSAPGPASKKRATEKPEEQSNELPNELSEEQAEAILSSDQVPQVFSKLKQTRQSRINRWTQAFTETVEHNQVEAEALIDNFQPVQPQPATPVVDLTGEGPTEKQPAEKQPAGDQPAGDQSTGEQSAMDQSDGGQPIGDQSAMDQPAMDQPAMDQPAMDQPAMNQPTMNQPAINQPTMNQPAINQPTMNQPAMNQPAMNQPAMNQPAMNQPAMNQPAMNQPTMNQPAGDQPTGEQPAIMPQGMPDFNQTAVNNAQNQNPVARSPWHYADKDVRRKIKIGNVTLSRAGLGLPHFLDRDQIHRRISLIDQEIQNQRGRAPILPPSELAQPGPKPFTPKAYNVPASIKDSRVRHFFDKKNHDLCTKNKQIDLDRNNQAAKGTRSRREEALDKHRELANEMAIELNWWRIKAISLGADFREWDQVPDTVKRNMRKEMTERVEKLEAAAAKEAKKQRSAIHSARTKENARLSKEDEARKKQEIQEVAAAYAAEDHALIEKMADPNYQATLPKSSSAAAGRNTTANGQNSNRKKRASAVDPATETNTAANATAAVTTETVADTTNNAGLDDTIAPGTMATDTIAPSTMATDTMATDTMATDTMDFGSMDFGSMDFDNMPPADHTPSYDMPAGDMPSGYISPYAMPPGNTLGFGNGAQVNTSIAPQFNMTSAPMYGGASVEIATYPDTQNNAFGNVQTHHQQSSVLPQRANNCQELRRQPSNVTMFDAQDEAMQPLDPNMGAMMDETSPYWETSNAPSSNTLTSNMHPSFQGPMGDVSTLPPNTMSHSIHGPLGIPNDIGQNSDNLADGIPWYSEPEVLVSAFLPSLRKNQDQNESSTNGKESTDQVDTSADSSAYPDPIEESYMSRYLNLSP</sequence>
<proteinExistence type="predicted"/>
<keyword evidence="3" id="KW-1185">Reference proteome</keyword>
<organism evidence="2 3">
    <name type="scientific">Fusarium poae</name>
    <dbReference type="NCBI Taxonomy" id="36050"/>
    <lineage>
        <taxon>Eukaryota</taxon>
        <taxon>Fungi</taxon>
        <taxon>Dikarya</taxon>
        <taxon>Ascomycota</taxon>
        <taxon>Pezizomycotina</taxon>
        <taxon>Sordariomycetes</taxon>
        <taxon>Hypocreomycetidae</taxon>
        <taxon>Hypocreales</taxon>
        <taxon>Nectriaceae</taxon>
        <taxon>Fusarium</taxon>
    </lineage>
</organism>
<feature type="region of interest" description="Disordered" evidence="1">
    <location>
        <begin position="783"/>
        <end position="853"/>
    </location>
</feature>
<evidence type="ECO:0000313" key="3">
    <source>
        <dbReference type="Proteomes" id="UP000091967"/>
    </source>
</evidence>
<feature type="region of interest" description="Disordered" evidence="1">
    <location>
        <begin position="180"/>
        <end position="333"/>
    </location>
</feature>
<accession>A0A1B8AKY8</accession>
<feature type="compositionally biased region" description="Basic residues" evidence="1">
    <location>
        <begin position="216"/>
        <end position="229"/>
    </location>
</feature>
<feature type="compositionally biased region" description="Polar residues" evidence="1">
    <location>
        <begin position="441"/>
        <end position="506"/>
    </location>
</feature>
<evidence type="ECO:0000313" key="2">
    <source>
        <dbReference type="EMBL" id="OBS21203.1"/>
    </source>
</evidence>
<comment type="caution">
    <text evidence="2">The sequence shown here is derived from an EMBL/GenBank/DDBJ whole genome shotgun (WGS) entry which is preliminary data.</text>
</comment>
<evidence type="ECO:0000256" key="1">
    <source>
        <dbReference type="SAM" id="MobiDB-lite"/>
    </source>
</evidence>
<feature type="region of interest" description="Disordered" evidence="1">
    <location>
        <begin position="1023"/>
        <end position="1074"/>
    </location>
</feature>
<feature type="region of interest" description="Disordered" evidence="1">
    <location>
        <begin position="1101"/>
        <end position="1145"/>
    </location>
</feature>
<feature type="compositionally biased region" description="Polar residues" evidence="1">
    <location>
        <begin position="1023"/>
        <end position="1040"/>
    </location>
</feature>
<dbReference type="OMA" id="NQPAMNQ"/>
<dbReference type="AlphaFoldDB" id="A0A1B8AKY8"/>
<dbReference type="Proteomes" id="UP000091967">
    <property type="component" value="Unassembled WGS sequence"/>
</dbReference>
<feature type="compositionally biased region" description="Polar residues" evidence="1">
    <location>
        <begin position="783"/>
        <end position="803"/>
    </location>
</feature>
<feature type="compositionally biased region" description="Polar residues" evidence="1">
    <location>
        <begin position="397"/>
        <end position="412"/>
    </location>
</feature>
<feature type="compositionally biased region" description="Basic and acidic residues" evidence="1">
    <location>
        <begin position="738"/>
        <end position="752"/>
    </location>
</feature>
<dbReference type="EMBL" id="LYXU01000003">
    <property type="protein sequence ID" value="OBS21203.1"/>
    <property type="molecule type" value="Genomic_DNA"/>
</dbReference>
<feature type="compositionally biased region" description="Basic residues" evidence="1">
    <location>
        <begin position="9"/>
        <end position="18"/>
    </location>
</feature>
<feature type="region of interest" description="Disordered" evidence="1">
    <location>
        <begin position="725"/>
        <end position="752"/>
    </location>
</feature>
<gene>
    <name evidence="2" type="ORF">FPOA_07541</name>
</gene>
<feature type="compositionally biased region" description="Polar residues" evidence="1">
    <location>
        <begin position="180"/>
        <end position="198"/>
    </location>
</feature>
<feature type="region of interest" description="Disordered" evidence="1">
    <location>
        <begin position="358"/>
        <end position="529"/>
    </location>
</feature>
<feature type="compositionally biased region" description="Low complexity" evidence="1">
    <location>
        <begin position="132"/>
        <end position="145"/>
    </location>
</feature>
<name>A0A1B8AKY8_FUSPO</name>
<dbReference type="STRING" id="36050.A0A1B8AKY8"/>
<feature type="region of interest" description="Disordered" evidence="1">
    <location>
        <begin position="1"/>
        <end position="58"/>
    </location>
</feature>
<feature type="compositionally biased region" description="Polar residues" evidence="1">
    <location>
        <begin position="146"/>
        <end position="167"/>
    </location>
</feature>
<feature type="compositionally biased region" description="Polar residues" evidence="1">
    <location>
        <begin position="47"/>
        <end position="58"/>
    </location>
</feature>
<reference evidence="2 3" key="1">
    <citation type="submission" date="2016-06" db="EMBL/GenBank/DDBJ databases">
        <title>Living apart together: crosstalk between the core and supernumerary genomes in a fungal plant pathogen.</title>
        <authorList>
            <person name="Vanheule A."/>
            <person name="Audenaert K."/>
            <person name="Warris S."/>
            <person name="Van De Geest H."/>
            <person name="Schijlen E."/>
            <person name="Hofte M."/>
            <person name="De Saeger S."/>
            <person name="Haesaert G."/>
            <person name="Waalwijk C."/>
            <person name="Van Der Lee T."/>
        </authorList>
    </citation>
    <scope>NUCLEOTIDE SEQUENCE [LARGE SCALE GENOMIC DNA]</scope>
    <source>
        <strain evidence="2 3">2516</strain>
    </source>
</reference>